<dbReference type="Gene3D" id="3.30.1330.120">
    <property type="entry name" value="2-methylcitrate dehydratase PrpD"/>
    <property type="match status" value="1"/>
</dbReference>
<dbReference type="AlphaFoldDB" id="A0AAI8DIM1"/>
<dbReference type="KEGG" id="sscu:CEP64_11195"/>
<dbReference type="Pfam" id="PF19305">
    <property type="entry name" value="MmgE_PrpD_C"/>
    <property type="match status" value="1"/>
</dbReference>
<dbReference type="Proteomes" id="UP000197058">
    <property type="component" value="Chromosome"/>
</dbReference>
<sequence>MTDTEALVERIYRQSKHISTIERDNAITGILDFIATTYSANNHHKVNDLISFIQEEEGSGNASIIGYEAQLSHSNAALVNGFIAHILDFDDVHSSMRGHPTAVILPSLLAVVENDTQTFKHFIDSYIIGVEMATQIGETIGACHYEQGWHSTSTIGLLSATAACCYYLNLDAPSFANAIGIAVTQASGLRNQFGSDVKPFHVGLASQKAYLAARISQKRVLEGNKNMMSTFYELFGTSNRSFTQIIENFGDQWSITHPGMWYKLYPCCSANYHLIDAINTIKQTHHISPEKVESVKITFPTNGDAALKFKSPETGLEGAFSAEYVSALLLLNQELTVDQFLNKPISHDVNQLMEKIVRHYDDDIQPSPHALPKNRFTIVEITLVTGEQFKQRVNAPKGSPYKPLTKDEHLTKLKHASYKHWENIHDFYEIKDTKMLLNYIFKGEI</sequence>
<proteinExistence type="inferred from homology"/>
<dbReference type="EMBL" id="CP022046">
    <property type="protein sequence ID" value="ASE35143.1"/>
    <property type="molecule type" value="Genomic_DNA"/>
</dbReference>
<gene>
    <name evidence="4" type="ORF">CEP64_11195</name>
</gene>
<name>A0AAI8DIM1_MAMSC</name>
<comment type="similarity">
    <text evidence="1">Belongs to the PrpD family.</text>
</comment>
<reference evidence="5" key="1">
    <citation type="submission" date="2017-06" db="EMBL/GenBank/DDBJ databases">
        <title>FDA dAtabase for Regulatory Grade micrObial Sequences (FDA-ARGOS): Supporting development and validation of Infectious Disease Dx tests.</title>
        <authorList>
            <person name="Goldberg B."/>
            <person name="Campos J."/>
            <person name="Tallon L."/>
            <person name="Sadzewicz L."/>
            <person name="Sengamalay N."/>
            <person name="Ott S."/>
            <person name="Godinez A."/>
            <person name="Nagaraj S."/>
            <person name="Vavikolanu K."/>
            <person name="Nadendla S."/>
            <person name="George J."/>
            <person name="Geyer C."/>
            <person name="Sichtig H."/>
        </authorList>
    </citation>
    <scope>NUCLEOTIDE SEQUENCE [LARGE SCALE GENOMIC DNA]</scope>
    <source>
        <strain evidence="5">FDAARGOS_285</strain>
    </source>
</reference>
<dbReference type="InterPro" id="IPR036148">
    <property type="entry name" value="MmgE/PrpD_sf"/>
</dbReference>
<evidence type="ECO:0000313" key="4">
    <source>
        <dbReference type="EMBL" id="ASE35143.1"/>
    </source>
</evidence>
<dbReference type="GO" id="GO:0016829">
    <property type="term" value="F:lyase activity"/>
    <property type="evidence" value="ECO:0007669"/>
    <property type="project" value="InterPro"/>
</dbReference>
<dbReference type="SUPFAM" id="SSF103378">
    <property type="entry name" value="2-methylcitrate dehydratase PrpD"/>
    <property type="match status" value="1"/>
</dbReference>
<dbReference type="InterPro" id="IPR045337">
    <property type="entry name" value="MmgE_PrpD_C"/>
</dbReference>
<dbReference type="Pfam" id="PF03972">
    <property type="entry name" value="MmgE_PrpD_N"/>
    <property type="match status" value="1"/>
</dbReference>
<evidence type="ECO:0000313" key="5">
    <source>
        <dbReference type="Proteomes" id="UP000197058"/>
    </source>
</evidence>
<dbReference type="PANTHER" id="PTHR16943">
    <property type="entry name" value="2-METHYLCITRATE DEHYDRATASE-RELATED"/>
    <property type="match status" value="1"/>
</dbReference>
<protein>
    <recommendedName>
        <fullName evidence="6">MmgE/PrpD family protein</fullName>
    </recommendedName>
</protein>
<evidence type="ECO:0000259" key="2">
    <source>
        <dbReference type="Pfam" id="PF03972"/>
    </source>
</evidence>
<evidence type="ECO:0000256" key="1">
    <source>
        <dbReference type="ARBA" id="ARBA00006174"/>
    </source>
</evidence>
<evidence type="ECO:0008006" key="6">
    <source>
        <dbReference type="Google" id="ProtNLM"/>
    </source>
</evidence>
<dbReference type="InterPro" id="IPR045336">
    <property type="entry name" value="MmgE_PrpD_N"/>
</dbReference>
<evidence type="ECO:0000259" key="3">
    <source>
        <dbReference type="Pfam" id="PF19305"/>
    </source>
</evidence>
<dbReference type="RefSeq" id="WP_088592546.1">
    <property type="nucleotide sequence ID" value="NZ_CP022046.2"/>
</dbReference>
<dbReference type="Gene3D" id="1.10.4100.10">
    <property type="entry name" value="2-methylcitrate dehydratase PrpD"/>
    <property type="match status" value="1"/>
</dbReference>
<dbReference type="InterPro" id="IPR042183">
    <property type="entry name" value="MmgE/PrpD_sf_1"/>
</dbReference>
<dbReference type="InterPro" id="IPR005656">
    <property type="entry name" value="MmgE_PrpD"/>
</dbReference>
<accession>A0AAI8DIM1</accession>
<dbReference type="InterPro" id="IPR042188">
    <property type="entry name" value="MmgE/PrpD_sf_2"/>
</dbReference>
<organism evidence="4 5">
    <name type="scientific">Mammaliicoccus sciuri</name>
    <name type="common">Staphylococcus sciuri</name>
    <dbReference type="NCBI Taxonomy" id="1296"/>
    <lineage>
        <taxon>Bacteria</taxon>
        <taxon>Bacillati</taxon>
        <taxon>Bacillota</taxon>
        <taxon>Bacilli</taxon>
        <taxon>Bacillales</taxon>
        <taxon>Staphylococcaceae</taxon>
        <taxon>Mammaliicoccus</taxon>
    </lineage>
</organism>
<feature type="domain" description="MmgE/PrpD C-terminal" evidence="3">
    <location>
        <begin position="265"/>
        <end position="417"/>
    </location>
</feature>
<dbReference type="PANTHER" id="PTHR16943:SF8">
    <property type="entry name" value="2-METHYLCITRATE DEHYDRATASE"/>
    <property type="match status" value="1"/>
</dbReference>
<feature type="domain" description="MmgE/PrpD N-terminal" evidence="2">
    <location>
        <begin position="20"/>
        <end position="218"/>
    </location>
</feature>